<feature type="region of interest" description="Disordered" evidence="3">
    <location>
        <begin position="1"/>
        <end position="31"/>
    </location>
</feature>
<dbReference type="InterPro" id="IPR051295">
    <property type="entry name" value="LGI_related"/>
</dbReference>
<reference evidence="4" key="3">
    <citation type="submission" date="2025-09" db="UniProtKB">
        <authorList>
            <consortium name="Ensembl"/>
        </authorList>
    </citation>
    <scope>IDENTIFICATION</scope>
</reference>
<dbReference type="PANTHER" id="PTHR24367:SF21">
    <property type="entry name" value="LEUCINE-RICH REPEAT LGI FAMILY MEMBER 2"/>
    <property type="match status" value="1"/>
</dbReference>
<name>H3DR61_TETNG</name>
<dbReference type="SMART" id="SM00369">
    <property type="entry name" value="LRR_TYP"/>
    <property type="match status" value="2"/>
</dbReference>
<keyword evidence="5" id="KW-1185">Reference proteome</keyword>
<keyword evidence="2" id="KW-0677">Repeat</keyword>
<evidence type="ECO:0000313" key="4">
    <source>
        <dbReference type="Ensembl" id="ENSTNIP00000023010.1"/>
    </source>
</evidence>
<dbReference type="AlphaFoldDB" id="H3DR61"/>
<reference evidence="4" key="2">
    <citation type="submission" date="2025-08" db="UniProtKB">
        <authorList>
            <consortium name="Ensembl"/>
        </authorList>
    </citation>
    <scope>IDENTIFICATION</scope>
</reference>
<dbReference type="PANTHER" id="PTHR24367">
    <property type="entry name" value="LEUCINE-RICH REPEAT-CONTAINING PROTEIN"/>
    <property type="match status" value="1"/>
</dbReference>
<dbReference type="InterPro" id="IPR001611">
    <property type="entry name" value="Leu-rich_rpt"/>
</dbReference>
<evidence type="ECO:0000256" key="2">
    <source>
        <dbReference type="ARBA" id="ARBA00022737"/>
    </source>
</evidence>
<reference evidence="5" key="1">
    <citation type="journal article" date="2004" name="Nature">
        <title>Genome duplication in the teleost fish Tetraodon nigroviridis reveals the early vertebrate proto-karyotype.</title>
        <authorList>
            <person name="Jaillon O."/>
            <person name="Aury J.-M."/>
            <person name="Brunet F."/>
            <person name="Petit J.-L."/>
            <person name="Stange-Thomann N."/>
            <person name="Mauceli E."/>
            <person name="Bouneau L."/>
            <person name="Fischer C."/>
            <person name="Ozouf-Costaz C."/>
            <person name="Bernot A."/>
            <person name="Nicaud S."/>
            <person name="Jaffe D."/>
            <person name="Fisher S."/>
            <person name="Lutfalla G."/>
            <person name="Dossat C."/>
            <person name="Segurens B."/>
            <person name="Dasilva C."/>
            <person name="Salanoubat M."/>
            <person name="Levy M."/>
            <person name="Boudet N."/>
            <person name="Castellano S."/>
            <person name="Anthouard V."/>
            <person name="Jubin C."/>
            <person name="Castelli V."/>
            <person name="Katinka M."/>
            <person name="Vacherie B."/>
            <person name="Biemont C."/>
            <person name="Skalli Z."/>
            <person name="Cattolico L."/>
            <person name="Poulain J."/>
            <person name="De Berardinis V."/>
            <person name="Cruaud C."/>
            <person name="Duprat S."/>
            <person name="Brottier P."/>
            <person name="Coutanceau J.-P."/>
            <person name="Gouzy J."/>
            <person name="Parra G."/>
            <person name="Lardier G."/>
            <person name="Chapple C."/>
            <person name="McKernan K.J."/>
            <person name="McEwan P."/>
            <person name="Bosak S."/>
            <person name="Kellis M."/>
            <person name="Volff J.-N."/>
            <person name="Guigo R."/>
            <person name="Zody M.C."/>
            <person name="Mesirov J."/>
            <person name="Lindblad-Toh K."/>
            <person name="Birren B."/>
            <person name="Nusbaum C."/>
            <person name="Kahn D."/>
            <person name="Robinson-Rechavi M."/>
            <person name="Laudet V."/>
            <person name="Schachter V."/>
            <person name="Quetier F."/>
            <person name="Saurin W."/>
            <person name="Scarpelli C."/>
            <person name="Wincker P."/>
            <person name="Lander E.S."/>
            <person name="Weissenbach J."/>
            <person name="Roest Crollius H."/>
        </authorList>
    </citation>
    <scope>NUCLEOTIDE SEQUENCE [LARGE SCALE GENOMIC DNA]</scope>
</reference>
<dbReference type="InParanoid" id="H3DR61"/>
<dbReference type="Pfam" id="PF13855">
    <property type="entry name" value="LRR_8"/>
    <property type="match status" value="1"/>
</dbReference>
<evidence type="ECO:0000313" key="5">
    <source>
        <dbReference type="Proteomes" id="UP000007303"/>
    </source>
</evidence>
<dbReference type="Proteomes" id="UP000007303">
    <property type="component" value="Unassembled WGS sequence"/>
</dbReference>
<dbReference type="STRING" id="99883.ENSTNIP00000023010"/>
<dbReference type="SUPFAM" id="SSF52058">
    <property type="entry name" value="L domain-like"/>
    <property type="match status" value="1"/>
</dbReference>
<accession>H3DR61</accession>
<proteinExistence type="predicted"/>
<dbReference type="InterPro" id="IPR003591">
    <property type="entry name" value="Leu-rich_rpt_typical-subtyp"/>
</dbReference>
<organism evidence="4 5">
    <name type="scientific">Tetraodon nigroviridis</name>
    <name type="common">Spotted green pufferfish</name>
    <name type="synonym">Chelonodon nigroviridis</name>
    <dbReference type="NCBI Taxonomy" id="99883"/>
    <lineage>
        <taxon>Eukaryota</taxon>
        <taxon>Metazoa</taxon>
        <taxon>Chordata</taxon>
        <taxon>Craniata</taxon>
        <taxon>Vertebrata</taxon>
        <taxon>Euteleostomi</taxon>
        <taxon>Actinopterygii</taxon>
        <taxon>Neopterygii</taxon>
        <taxon>Teleostei</taxon>
        <taxon>Neoteleostei</taxon>
        <taxon>Acanthomorphata</taxon>
        <taxon>Eupercaria</taxon>
        <taxon>Tetraodontiformes</taxon>
        <taxon>Tetradontoidea</taxon>
        <taxon>Tetraodontidae</taxon>
        <taxon>Tetraodon</taxon>
    </lineage>
</organism>
<dbReference type="GeneTree" id="ENSGT00940000157294"/>
<protein>
    <submittedName>
        <fullName evidence="4">Uncharacterized protein</fullName>
    </submittedName>
</protein>
<dbReference type="GO" id="GO:0005615">
    <property type="term" value="C:extracellular space"/>
    <property type="evidence" value="ECO:0007669"/>
    <property type="project" value="TreeGrafter"/>
</dbReference>
<dbReference type="HOGENOM" id="CLU_1354261_0_0_1"/>
<keyword evidence="1" id="KW-0433">Leucine-rich repeat</keyword>
<dbReference type="Gene3D" id="3.80.10.10">
    <property type="entry name" value="Ribonuclease Inhibitor"/>
    <property type="match status" value="1"/>
</dbReference>
<dbReference type="Ensembl" id="ENSTNIT00000023252.1">
    <property type="protein sequence ID" value="ENSTNIP00000023010.1"/>
    <property type="gene ID" value="ENSTNIG00000019753.1"/>
</dbReference>
<evidence type="ECO:0000256" key="3">
    <source>
        <dbReference type="SAM" id="MobiDB-lite"/>
    </source>
</evidence>
<dbReference type="InterPro" id="IPR032675">
    <property type="entry name" value="LRR_dom_sf"/>
</dbReference>
<sequence>MPHEVAGALMSDPHSAGAGWERAPHTHAEPGAAGWWRPSASGFWCPWACWRTRTSAEAFPLRQRLQLLQGVHHLRGHLRRPQEHPQRHQLPEHRQRDLLRGQRGHVRPHAVPPASAPEFQLCHGCQGRRLLGVPHLEYLFIEGNRIETVSRHAFRGLRDLTHLSLANNNIKLLPRELFSDLDSLIELDCGETPSSATAAPSG</sequence>
<dbReference type="GO" id="GO:1904862">
    <property type="term" value="P:inhibitory synapse assembly"/>
    <property type="evidence" value="ECO:0007669"/>
    <property type="project" value="TreeGrafter"/>
</dbReference>
<evidence type="ECO:0000256" key="1">
    <source>
        <dbReference type="ARBA" id="ARBA00022614"/>
    </source>
</evidence>